<dbReference type="InterPro" id="IPR050448">
    <property type="entry name" value="OpgB/LTA_synthase_biosynth"/>
</dbReference>
<name>A0A4Z0RLQ0_WEICO</name>
<sequence length="437" mass="48678">MNWKKILYLLLISFGINALLFLTASSSLQMSWASRINFALHRIFLSEISYASFFWIFWVVLLVYALIDRFLLTEIAIGSAILVLLTTEFLIIKMRGESIVFADLNELKSIPELISMIPIAVAATSFVVLTVIVVGTVFVYIHLRKKWNLAIFSNNKRRVLAIFVSAFIVSVPFAIPATKASEFYTMSGRKIIDWSSAESAANNGPVVVFLESVKVNPIDKPTNYNKQTMIKISNEFDHVSQKINKSREIANFDGQTVIFILSESLTNPQYVKGISPTSDVLPNINQIKKESAVSGTMISSGFGGGTANIEYMSLSGVPLTIFDSSVTTPYVQLATSLNQPSILREFDKSVTIHPYKGTFYNRRNAYKALGMKKFLTTDNGDINHKSRLGNSSNIDDKSAYADLEENVSAGADQSKFVQLITMQNHAPYLNNEYAKIC</sequence>
<protein>
    <submittedName>
        <fullName evidence="10">Sulfatase-like hydrolase/transferase</fullName>
    </submittedName>
</protein>
<dbReference type="PANTHER" id="PTHR47371:SF3">
    <property type="entry name" value="PHOSPHOGLYCEROL TRANSFERASE I"/>
    <property type="match status" value="1"/>
</dbReference>
<comment type="caution">
    <text evidence="10">The sequence shown here is derived from an EMBL/GenBank/DDBJ whole genome shotgun (WGS) entry which is preliminary data.</text>
</comment>
<keyword evidence="10" id="KW-0378">Hydrolase</keyword>
<feature type="domain" description="Sulfatase N-terminal" evidence="8">
    <location>
        <begin position="255"/>
        <end position="435"/>
    </location>
</feature>
<keyword evidence="11" id="KW-1185">Reference proteome</keyword>
<proteinExistence type="predicted"/>
<feature type="transmembrane region" description="Helical" evidence="7">
    <location>
        <begin position="74"/>
        <end position="93"/>
    </location>
</feature>
<evidence type="ECO:0000256" key="7">
    <source>
        <dbReference type="SAM" id="Phobius"/>
    </source>
</evidence>
<dbReference type="Pfam" id="PF00884">
    <property type="entry name" value="Sulfatase"/>
    <property type="match status" value="1"/>
</dbReference>
<reference evidence="10 11" key="2">
    <citation type="journal article" date="2021" name="Int. J. Food Microbiol.">
        <title>Safety demonstration of a microbial species for use in the food chain: Weissella confusa.</title>
        <authorList>
            <person name="Bourdichon F."/>
            <person name="Patrone V."/>
            <person name="Fontana A."/>
            <person name="Milani G."/>
            <person name="Morelli L."/>
        </authorList>
    </citation>
    <scope>NUCLEOTIDE SEQUENCE [LARGE SCALE GENOMIC DNA]</scope>
    <source>
        <strain evidence="9">CCUG 30943</strain>
        <strain evidence="10 11">CCUG 43002</strain>
    </source>
</reference>
<evidence type="ECO:0000256" key="4">
    <source>
        <dbReference type="ARBA" id="ARBA00022692"/>
    </source>
</evidence>
<evidence type="ECO:0000256" key="3">
    <source>
        <dbReference type="ARBA" id="ARBA00022475"/>
    </source>
</evidence>
<evidence type="ECO:0000256" key="6">
    <source>
        <dbReference type="ARBA" id="ARBA00023136"/>
    </source>
</evidence>
<keyword evidence="5 7" id="KW-1133">Transmembrane helix</keyword>
<dbReference type="InterPro" id="IPR017850">
    <property type="entry name" value="Alkaline_phosphatase_core_sf"/>
</dbReference>
<dbReference type="PANTHER" id="PTHR47371">
    <property type="entry name" value="LIPOTEICHOIC ACID SYNTHASE"/>
    <property type="match status" value="1"/>
</dbReference>
<feature type="transmembrane region" description="Helical" evidence="7">
    <location>
        <begin position="113"/>
        <end position="139"/>
    </location>
</feature>
<comment type="pathway">
    <text evidence="2">Cell wall biogenesis; lipoteichoic acid biosynthesis.</text>
</comment>
<dbReference type="RefSeq" id="WP_135411302.1">
    <property type="nucleotide sequence ID" value="NZ_JAAOCP010000004.1"/>
</dbReference>
<comment type="subcellular location">
    <subcellularLocation>
        <location evidence="1">Cell membrane</location>
        <topology evidence="1">Multi-pass membrane protein</topology>
    </subcellularLocation>
</comment>
<feature type="transmembrane region" description="Helical" evidence="7">
    <location>
        <begin position="159"/>
        <end position="177"/>
    </location>
</feature>
<gene>
    <name evidence="10" type="ORF">HAU20_04475</name>
    <name evidence="9" type="ORF">HAU43_05325</name>
</gene>
<reference evidence="10" key="1">
    <citation type="submission" date="2020-02" db="EMBL/GenBank/DDBJ databases">
        <authorList>
            <person name="Fontana A."/>
            <person name="Patrone V."/>
            <person name="Morelli L."/>
        </authorList>
    </citation>
    <scope>NUCLEOTIDE SEQUENCE</scope>
    <source>
        <strain evidence="9">CCUG 30943</strain>
        <strain evidence="10">CCUG 43002</strain>
    </source>
</reference>
<evidence type="ECO:0000259" key="8">
    <source>
        <dbReference type="Pfam" id="PF00884"/>
    </source>
</evidence>
<evidence type="ECO:0000313" key="11">
    <source>
        <dbReference type="Proteomes" id="UP000728106"/>
    </source>
</evidence>
<dbReference type="Proteomes" id="UP000808038">
    <property type="component" value="Unassembled WGS sequence"/>
</dbReference>
<evidence type="ECO:0000256" key="2">
    <source>
        <dbReference type="ARBA" id="ARBA00004936"/>
    </source>
</evidence>
<dbReference type="GO" id="GO:0016787">
    <property type="term" value="F:hydrolase activity"/>
    <property type="evidence" value="ECO:0007669"/>
    <property type="project" value="UniProtKB-KW"/>
</dbReference>
<dbReference type="InterPro" id="IPR000917">
    <property type="entry name" value="Sulfatase_N"/>
</dbReference>
<accession>A0A4Z0RLQ0</accession>
<dbReference type="GO" id="GO:0005886">
    <property type="term" value="C:plasma membrane"/>
    <property type="evidence" value="ECO:0007669"/>
    <property type="project" value="UniProtKB-SubCell"/>
</dbReference>
<evidence type="ECO:0000313" key="9">
    <source>
        <dbReference type="EMBL" id="MBJ7632507.1"/>
    </source>
</evidence>
<dbReference type="AlphaFoldDB" id="A0A4Z0RLQ0"/>
<organism evidence="10 11">
    <name type="scientific">Weissella confusa</name>
    <name type="common">Lactobacillus confusus</name>
    <dbReference type="NCBI Taxonomy" id="1583"/>
    <lineage>
        <taxon>Bacteria</taxon>
        <taxon>Bacillati</taxon>
        <taxon>Bacillota</taxon>
        <taxon>Bacilli</taxon>
        <taxon>Lactobacillales</taxon>
        <taxon>Lactobacillaceae</taxon>
        <taxon>Weissella</taxon>
    </lineage>
</organism>
<evidence type="ECO:0000313" key="10">
    <source>
        <dbReference type="EMBL" id="MBJ7638643.1"/>
    </source>
</evidence>
<feature type="transmembrane region" description="Helical" evidence="7">
    <location>
        <begin position="7"/>
        <end position="28"/>
    </location>
</feature>
<dbReference type="Proteomes" id="UP000728106">
    <property type="component" value="Unassembled WGS sequence"/>
</dbReference>
<evidence type="ECO:0000256" key="1">
    <source>
        <dbReference type="ARBA" id="ARBA00004651"/>
    </source>
</evidence>
<dbReference type="EMBL" id="JAAOCP010000004">
    <property type="protein sequence ID" value="MBJ7638643.1"/>
    <property type="molecule type" value="Genomic_DNA"/>
</dbReference>
<keyword evidence="6 7" id="KW-0472">Membrane</keyword>
<dbReference type="Gene3D" id="3.40.720.10">
    <property type="entry name" value="Alkaline Phosphatase, subunit A"/>
    <property type="match status" value="1"/>
</dbReference>
<feature type="transmembrane region" description="Helical" evidence="7">
    <location>
        <begin position="48"/>
        <end position="67"/>
    </location>
</feature>
<keyword evidence="3" id="KW-1003">Cell membrane</keyword>
<dbReference type="CDD" id="cd16015">
    <property type="entry name" value="LTA_synthase"/>
    <property type="match status" value="1"/>
</dbReference>
<evidence type="ECO:0000256" key="5">
    <source>
        <dbReference type="ARBA" id="ARBA00022989"/>
    </source>
</evidence>
<keyword evidence="4 7" id="KW-0812">Transmembrane</keyword>
<dbReference type="EMBL" id="JAAOCX010000005">
    <property type="protein sequence ID" value="MBJ7632507.1"/>
    <property type="molecule type" value="Genomic_DNA"/>
</dbReference>